<evidence type="ECO:0000259" key="1">
    <source>
        <dbReference type="Pfam" id="PF00899"/>
    </source>
</evidence>
<dbReference type="PANTHER" id="PTHR43267:SF1">
    <property type="entry name" value="TRNA THREONYLCARBAMOYLADENOSINE DEHYDRATASE"/>
    <property type="match status" value="1"/>
</dbReference>
<name>M4V5V6_9BACT</name>
<protein>
    <recommendedName>
        <fullName evidence="1">THIF-type NAD/FAD binding fold domain-containing protein</fullName>
    </recommendedName>
</protein>
<evidence type="ECO:0000313" key="3">
    <source>
        <dbReference type="Proteomes" id="UP000012040"/>
    </source>
</evidence>
<dbReference type="PATRIC" id="fig|1184267.3.peg.335"/>
<dbReference type="Proteomes" id="UP000012040">
    <property type="component" value="Chromosome"/>
</dbReference>
<feature type="domain" description="THIF-type NAD/FAD binding fold" evidence="1">
    <location>
        <begin position="15"/>
        <end position="254"/>
    </location>
</feature>
<dbReference type="eggNOG" id="COG0476">
    <property type="taxonomic scope" value="Bacteria"/>
</dbReference>
<dbReference type="OrthoDB" id="272552at2"/>
<dbReference type="GO" id="GO:0061504">
    <property type="term" value="P:cyclic threonylcarbamoyladenosine biosynthetic process"/>
    <property type="evidence" value="ECO:0007669"/>
    <property type="project" value="TreeGrafter"/>
</dbReference>
<proteinExistence type="predicted"/>
<dbReference type="Gene3D" id="3.40.50.720">
    <property type="entry name" value="NAD(P)-binding Rossmann-like Domain"/>
    <property type="match status" value="1"/>
</dbReference>
<dbReference type="PANTHER" id="PTHR43267">
    <property type="entry name" value="TRNA THREONYLCARBAMOYLADENOSINE DEHYDRATASE"/>
    <property type="match status" value="1"/>
</dbReference>
<dbReference type="InterPro" id="IPR000594">
    <property type="entry name" value="ThiF_NAD_FAD-bd"/>
</dbReference>
<dbReference type="HOGENOM" id="CLU_013325_3_0_7"/>
<dbReference type="CDD" id="cd01483">
    <property type="entry name" value="E1_enzyme_family"/>
    <property type="match status" value="1"/>
</dbReference>
<evidence type="ECO:0000313" key="2">
    <source>
        <dbReference type="EMBL" id="AGH94553.1"/>
    </source>
</evidence>
<dbReference type="InterPro" id="IPR045886">
    <property type="entry name" value="ThiF/MoeB/HesA"/>
</dbReference>
<dbReference type="RefSeq" id="WP_015469043.1">
    <property type="nucleotide sequence ID" value="NC_020813.1"/>
</dbReference>
<keyword evidence="3" id="KW-1185">Reference proteome</keyword>
<dbReference type="Pfam" id="PF00899">
    <property type="entry name" value="ThiF"/>
    <property type="match status" value="1"/>
</dbReference>
<dbReference type="GO" id="GO:0061503">
    <property type="term" value="F:tRNA threonylcarbamoyladenosine dehydratase"/>
    <property type="evidence" value="ECO:0007669"/>
    <property type="project" value="TreeGrafter"/>
</dbReference>
<accession>M4V5V6</accession>
<dbReference type="AlphaFoldDB" id="M4V5V6"/>
<gene>
    <name evidence="2" type="ORF">A11Q_333</name>
</gene>
<dbReference type="SUPFAM" id="SSF69572">
    <property type="entry name" value="Activating enzymes of the ubiquitin-like proteins"/>
    <property type="match status" value="1"/>
</dbReference>
<sequence>MSSLYKERFLRSQGIVDEPHMKKIRSTRIAIGGLGLGGSIFLNLVRMGFEKFHISDPDVYERTNINRQRMAKESTVGVRKDESLVREALDINPDLEITCFPEGLHKNNIHAFLEGVDWVVDVVDVFALNEKLALNEEAARRGLPVASCGSFGFAGAVVVFNKTTPTFAELTGMKPELPYETNIKNFIQFLCPEVPDYMEEQLYKAFGRNSHIPFVVPGVEIAAAVTVSEISKHILGIGKEVLAPYGIFTDPIKVETCIFKASYLERTLETHKYQPFKKAA</sequence>
<dbReference type="GO" id="GO:0008641">
    <property type="term" value="F:ubiquitin-like modifier activating enzyme activity"/>
    <property type="evidence" value="ECO:0007669"/>
    <property type="project" value="InterPro"/>
</dbReference>
<dbReference type="KEGG" id="bex:A11Q_333"/>
<reference evidence="2 3" key="1">
    <citation type="journal article" date="2013" name="ISME J.">
        <title>By their genes ye shall know them: genomic signatures of predatory bacteria.</title>
        <authorList>
            <person name="Pasternak Z."/>
            <person name="Pietrokovski S."/>
            <person name="Rotem O."/>
            <person name="Gophna U."/>
            <person name="Lurie-Weinberger M.N."/>
            <person name="Jurkevitch E."/>
        </authorList>
    </citation>
    <scope>NUCLEOTIDE SEQUENCE [LARGE SCALE GENOMIC DNA]</scope>
    <source>
        <strain evidence="2 3">JSS</strain>
    </source>
</reference>
<organism evidence="2 3">
    <name type="scientific">Pseudobdellovibrio exovorus JSS</name>
    <dbReference type="NCBI Taxonomy" id="1184267"/>
    <lineage>
        <taxon>Bacteria</taxon>
        <taxon>Pseudomonadati</taxon>
        <taxon>Bdellovibrionota</taxon>
        <taxon>Bdellovibrionia</taxon>
        <taxon>Bdellovibrionales</taxon>
        <taxon>Pseudobdellovibrionaceae</taxon>
        <taxon>Pseudobdellovibrio</taxon>
    </lineage>
</organism>
<dbReference type="EMBL" id="CP003537">
    <property type="protein sequence ID" value="AGH94553.1"/>
    <property type="molecule type" value="Genomic_DNA"/>
</dbReference>
<dbReference type="STRING" id="1184267.A11Q_333"/>
<dbReference type="InterPro" id="IPR035985">
    <property type="entry name" value="Ubiquitin-activating_enz"/>
</dbReference>